<dbReference type="GO" id="GO:0005634">
    <property type="term" value="C:nucleus"/>
    <property type="evidence" value="ECO:0007669"/>
    <property type="project" value="UniProtKB-SubCell"/>
</dbReference>
<accession>A0A183UDG9</accession>
<dbReference type="PANTHER" id="PTHR13129:SF4">
    <property type="entry name" value="DDB1- AND CUL4-ASSOCIATED FACTOR 1"/>
    <property type="match status" value="1"/>
</dbReference>
<dbReference type="Proteomes" id="UP000050794">
    <property type="component" value="Unassembled WGS sequence"/>
</dbReference>
<gene>
    <name evidence="3" type="ORF">TCNE_LOCUS6539</name>
</gene>
<dbReference type="GO" id="GO:0016567">
    <property type="term" value="P:protein ubiquitination"/>
    <property type="evidence" value="ECO:0007669"/>
    <property type="project" value="InterPro"/>
</dbReference>
<dbReference type="EMBL" id="UYWY01019509">
    <property type="protein sequence ID" value="VDM37860.1"/>
    <property type="molecule type" value="Genomic_DNA"/>
</dbReference>
<dbReference type="PANTHER" id="PTHR13129">
    <property type="entry name" value="VPRBP PROTEIN-RELATED"/>
    <property type="match status" value="1"/>
</dbReference>
<evidence type="ECO:0000313" key="5">
    <source>
        <dbReference type="WBParaSite" id="TCNE_0000653901-mRNA-1"/>
    </source>
</evidence>
<comment type="subcellular location">
    <subcellularLocation>
        <location evidence="1">Nucleus</location>
    </subcellularLocation>
</comment>
<name>A0A183UDG9_TOXCA</name>
<reference evidence="5" key="1">
    <citation type="submission" date="2016-06" db="UniProtKB">
        <authorList>
            <consortium name="WormBaseParasite"/>
        </authorList>
    </citation>
    <scope>IDENTIFICATION</scope>
</reference>
<proteinExistence type="predicted"/>
<keyword evidence="2" id="KW-0539">Nucleus</keyword>
<dbReference type="AlphaFoldDB" id="A0A183UDG9"/>
<evidence type="ECO:0000313" key="4">
    <source>
        <dbReference type="Proteomes" id="UP000050794"/>
    </source>
</evidence>
<organism evidence="4 5">
    <name type="scientific">Toxocara canis</name>
    <name type="common">Canine roundworm</name>
    <dbReference type="NCBI Taxonomy" id="6265"/>
    <lineage>
        <taxon>Eukaryota</taxon>
        <taxon>Metazoa</taxon>
        <taxon>Ecdysozoa</taxon>
        <taxon>Nematoda</taxon>
        <taxon>Chromadorea</taxon>
        <taxon>Rhabditida</taxon>
        <taxon>Spirurina</taxon>
        <taxon>Ascaridomorpha</taxon>
        <taxon>Ascaridoidea</taxon>
        <taxon>Toxocaridae</taxon>
        <taxon>Toxocara</taxon>
    </lineage>
</organism>
<keyword evidence="4" id="KW-1185">Reference proteome</keyword>
<dbReference type="InterPro" id="IPR033270">
    <property type="entry name" value="VPRBP/DCAF1"/>
</dbReference>
<sequence>MITSRSNHSIFQTISSHSRQAGVTGQLEAILAVWEAENEDSTFDAKPTIVGIAELMEAAAEEFLQQDPDPLDDRHPSRTHPSCTYGHLLKMLFRNTDFMNKLIVSYLMARDNTPLNIAAARLLLDVLPGLDCAVVFSVFGYVDPEDLIPQLYRWAGNPQTNPTLRAYSFGLLAVALEVAGVAANFKNENSTLIPIALNRLKELFKRMNEESVAKEKEENGEGICVKCDSAQKEVVGEEEGPFAGMPSESFHSGVRPSLAEVPFFFYSAFSRSLLPASA</sequence>
<evidence type="ECO:0000313" key="3">
    <source>
        <dbReference type="EMBL" id="VDM37860.1"/>
    </source>
</evidence>
<dbReference type="WBParaSite" id="TCNE_0000653901-mRNA-1">
    <property type="protein sequence ID" value="TCNE_0000653901-mRNA-1"/>
    <property type="gene ID" value="TCNE_0000653901"/>
</dbReference>
<evidence type="ECO:0000256" key="1">
    <source>
        <dbReference type="ARBA" id="ARBA00004123"/>
    </source>
</evidence>
<dbReference type="GO" id="GO:0080008">
    <property type="term" value="C:Cul4-RING E3 ubiquitin ligase complex"/>
    <property type="evidence" value="ECO:0007669"/>
    <property type="project" value="TreeGrafter"/>
</dbReference>
<protein>
    <submittedName>
        <fullName evidence="5">RICTOR_V domain-containing protein</fullName>
    </submittedName>
</protein>
<evidence type="ECO:0000256" key="2">
    <source>
        <dbReference type="ARBA" id="ARBA00023242"/>
    </source>
</evidence>
<reference evidence="3 4" key="2">
    <citation type="submission" date="2018-11" db="EMBL/GenBank/DDBJ databases">
        <authorList>
            <consortium name="Pathogen Informatics"/>
        </authorList>
    </citation>
    <scope>NUCLEOTIDE SEQUENCE [LARGE SCALE GENOMIC DNA]</scope>
</reference>